<comment type="cofactor">
    <cofactor evidence="2">
        <name>Mn(2+)</name>
        <dbReference type="ChEBI" id="CHEBI:29035"/>
    </cofactor>
</comment>
<evidence type="ECO:0000256" key="8">
    <source>
        <dbReference type="ARBA" id="ARBA00023004"/>
    </source>
</evidence>
<evidence type="ECO:0000256" key="4">
    <source>
        <dbReference type="ARBA" id="ARBA00002713"/>
    </source>
</evidence>
<dbReference type="GO" id="GO:0008198">
    <property type="term" value="F:ferrous iron binding"/>
    <property type="evidence" value="ECO:0007669"/>
    <property type="project" value="TreeGrafter"/>
</dbReference>
<comment type="similarity">
    <text evidence="6">Belongs to the mannonate dehydratase family.</text>
</comment>
<proteinExistence type="inferred from homology"/>
<keyword evidence="9" id="KW-0464">Manganese</keyword>
<dbReference type="InterPro" id="IPR036237">
    <property type="entry name" value="Xyl_isomerase-like_sf"/>
</dbReference>
<evidence type="ECO:0000256" key="7">
    <source>
        <dbReference type="ARBA" id="ARBA00012927"/>
    </source>
</evidence>
<evidence type="ECO:0000256" key="2">
    <source>
        <dbReference type="ARBA" id="ARBA00001936"/>
    </source>
</evidence>
<evidence type="ECO:0000256" key="6">
    <source>
        <dbReference type="ARBA" id="ARBA00007389"/>
    </source>
</evidence>
<dbReference type="PIRSF" id="PIRSF016049">
    <property type="entry name" value="Man_dehyd"/>
    <property type="match status" value="1"/>
</dbReference>
<evidence type="ECO:0000256" key="10">
    <source>
        <dbReference type="ARBA" id="ARBA00023239"/>
    </source>
</evidence>
<evidence type="ECO:0000256" key="9">
    <source>
        <dbReference type="ARBA" id="ARBA00023211"/>
    </source>
</evidence>
<dbReference type="Gene3D" id="3.20.20.150">
    <property type="entry name" value="Divalent-metal-dependent TIM barrel enzymes"/>
    <property type="match status" value="1"/>
</dbReference>
<keyword evidence="12" id="KW-1185">Reference proteome</keyword>
<organism evidence="11 12">
    <name type="scientific">Gaiella occulta</name>
    <dbReference type="NCBI Taxonomy" id="1002870"/>
    <lineage>
        <taxon>Bacteria</taxon>
        <taxon>Bacillati</taxon>
        <taxon>Actinomycetota</taxon>
        <taxon>Thermoleophilia</taxon>
        <taxon>Gaiellales</taxon>
        <taxon>Gaiellaceae</taxon>
        <taxon>Gaiella</taxon>
    </lineage>
</organism>
<dbReference type="GO" id="GO:0008927">
    <property type="term" value="F:mannonate dehydratase activity"/>
    <property type="evidence" value="ECO:0007669"/>
    <property type="project" value="UniProtKB-EC"/>
</dbReference>
<reference evidence="11 12" key="1">
    <citation type="submission" date="2018-07" db="EMBL/GenBank/DDBJ databases">
        <title>High-quality-draft genome sequence of Gaiella occulta.</title>
        <authorList>
            <person name="Severino R."/>
            <person name="Froufe H.J.C."/>
            <person name="Rainey F.A."/>
            <person name="Barroso C."/>
            <person name="Albuquerque L."/>
            <person name="Lobo-Da-Cunha A."/>
            <person name="Da Costa M.S."/>
            <person name="Egas C."/>
        </authorList>
    </citation>
    <scope>NUCLEOTIDE SEQUENCE [LARGE SCALE GENOMIC DNA]</scope>
    <source>
        <strain evidence="11 12">F2-233</strain>
    </source>
</reference>
<comment type="caution">
    <text evidence="11">The sequence shown here is derived from an EMBL/GenBank/DDBJ whole genome shotgun (WGS) entry which is preliminary data.</text>
</comment>
<accession>A0A7M2YV72</accession>
<evidence type="ECO:0000313" key="12">
    <source>
        <dbReference type="Proteomes" id="UP000254134"/>
    </source>
</evidence>
<evidence type="ECO:0000313" key="11">
    <source>
        <dbReference type="EMBL" id="RDI73764.1"/>
    </source>
</evidence>
<sequence>MLRLAEILLEPRPTEAWAQLRQIGVEEATGVLPRSFVDWRAHAPEQPWAYGPLALYQRQVEDAGFRLTVIEDNPPMDRLRLGLPGRDEELANVLELVRNMGRLGIEVLCYNWMAVVPWSRTSPALPARGGATVTAFDLDVWEGAVAAPGAPVAEELLWETLGWFLERVVPVAEEAGVRLALHPDDPPLSPLRGIGRIIRSLDAYDRVFALDDSPANGMTMCQGNVALMTDDLPAAIRRFGAEGRIHFVHFRDVRGTPERFVETFVDDGPTDMAACIRAYRDAGVEAPLRTDHSPALTGDTVVVPGYPTLGRLHAVGYVQGLLAAAGAG</sequence>
<dbReference type="EMBL" id="QQZY01000006">
    <property type="protein sequence ID" value="RDI73764.1"/>
    <property type="molecule type" value="Genomic_DNA"/>
</dbReference>
<reference evidence="12" key="2">
    <citation type="journal article" date="2019" name="MicrobiologyOpen">
        <title>High-quality draft genome sequence of Gaiella occulta isolated from a 150 meter deep mineral water borehole and comparison with the genome sequences of other deep-branching lineages of the phylum Actinobacteria.</title>
        <authorList>
            <person name="Severino R."/>
            <person name="Froufe H.J.C."/>
            <person name="Barroso C."/>
            <person name="Albuquerque L."/>
            <person name="Lobo-da-Cunha A."/>
            <person name="da Costa M.S."/>
            <person name="Egas C."/>
        </authorList>
    </citation>
    <scope>NUCLEOTIDE SEQUENCE [LARGE SCALE GENOMIC DNA]</scope>
    <source>
        <strain evidence="12">F2-233</strain>
    </source>
</reference>
<dbReference type="Proteomes" id="UP000254134">
    <property type="component" value="Unassembled WGS sequence"/>
</dbReference>
<dbReference type="EC" id="4.2.1.8" evidence="7"/>
<comment type="pathway">
    <text evidence="5">Carbohydrate metabolism; pentose and glucuronate interconversion.</text>
</comment>
<name>A0A7M2YV72_9ACTN</name>
<evidence type="ECO:0000256" key="3">
    <source>
        <dbReference type="ARBA" id="ARBA00001954"/>
    </source>
</evidence>
<dbReference type="GO" id="GO:0042840">
    <property type="term" value="P:D-glucuronate catabolic process"/>
    <property type="evidence" value="ECO:0007669"/>
    <property type="project" value="TreeGrafter"/>
</dbReference>
<dbReference type="PANTHER" id="PTHR30387:SF2">
    <property type="entry name" value="MANNONATE DEHYDRATASE"/>
    <property type="match status" value="1"/>
</dbReference>
<evidence type="ECO:0000256" key="5">
    <source>
        <dbReference type="ARBA" id="ARBA00004892"/>
    </source>
</evidence>
<comment type="function">
    <text evidence="4">Catalyzes the dehydration of D-mannonate.</text>
</comment>
<gene>
    <name evidence="11" type="ORF">Gocc_2328</name>
</gene>
<dbReference type="Pfam" id="PF03786">
    <property type="entry name" value="UxuA"/>
    <property type="match status" value="2"/>
</dbReference>
<comment type="catalytic activity">
    <reaction evidence="1">
        <text>D-mannonate = 2-dehydro-3-deoxy-D-gluconate + H2O</text>
        <dbReference type="Rhea" id="RHEA:20097"/>
        <dbReference type="ChEBI" id="CHEBI:15377"/>
        <dbReference type="ChEBI" id="CHEBI:17767"/>
        <dbReference type="ChEBI" id="CHEBI:57990"/>
        <dbReference type="EC" id="4.2.1.8"/>
    </reaction>
</comment>
<dbReference type="InterPro" id="IPR004628">
    <property type="entry name" value="Man_deHydtase"/>
</dbReference>
<dbReference type="OrthoDB" id="104997at2"/>
<dbReference type="UniPathway" id="UPA00246"/>
<dbReference type="RefSeq" id="WP_114796749.1">
    <property type="nucleotide sequence ID" value="NZ_QQZY01000006.1"/>
</dbReference>
<dbReference type="PANTHER" id="PTHR30387">
    <property type="entry name" value="MANNONATE DEHYDRATASE"/>
    <property type="match status" value="1"/>
</dbReference>
<dbReference type="GO" id="GO:0030145">
    <property type="term" value="F:manganese ion binding"/>
    <property type="evidence" value="ECO:0007669"/>
    <property type="project" value="TreeGrafter"/>
</dbReference>
<evidence type="ECO:0000256" key="1">
    <source>
        <dbReference type="ARBA" id="ARBA00001794"/>
    </source>
</evidence>
<dbReference type="AlphaFoldDB" id="A0A7M2YV72"/>
<dbReference type="SUPFAM" id="SSF51658">
    <property type="entry name" value="Xylose isomerase-like"/>
    <property type="match status" value="1"/>
</dbReference>
<keyword evidence="8" id="KW-0408">Iron</keyword>
<protein>
    <recommendedName>
        <fullName evidence="7">mannonate dehydratase</fullName>
        <ecNumber evidence="7">4.2.1.8</ecNumber>
    </recommendedName>
</protein>
<keyword evidence="10" id="KW-0456">Lyase</keyword>
<comment type="cofactor">
    <cofactor evidence="3">
        <name>Fe(2+)</name>
        <dbReference type="ChEBI" id="CHEBI:29033"/>
    </cofactor>
</comment>